<dbReference type="InterPro" id="IPR011765">
    <property type="entry name" value="Pept_M16_N"/>
</dbReference>
<name>A0A813XFN0_9BILA</name>
<keyword evidence="6" id="KW-0482">Metalloprotease</keyword>
<dbReference type="InterPro" id="IPR007863">
    <property type="entry name" value="Peptidase_M16_C"/>
</dbReference>
<dbReference type="PANTHER" id="PTHR43690:SF18">
    <property type="entry name" value="INSULIN-DEGRADING ENZYME-RELATED"/>
    <property type="match status" value="1"/>
</dbReference>
<dbReference type="FunFam" id="3.30.830.10:FF:000005">
    <property type="entry name" value="nardilysin isoform X1"/>
    <property type="match status" value="1"/>
</dbReference>
<dbReference type="PANTHER" id="PTHR43690">
    <property type="entry name" value="NARDILYSIN"/>
    <property type="match status" value="1"/>
</dbReference>
<sequence>MTMESEQRLSSSDSTIVGIVENIRKSASDSWNYRGLELSNEMLVLLISHPNIDKAAAALDYPDENEYSKLIVGNGGCSNAFTSDDHTNFNFDIKPSSLADALDIFAQFFISPLFVTSSIDRELEAVNSEYETNLFKDTWRISQLEKSTSDPKHPYSGFSIGNRESLRIIPKQRGIDIRQVLLDFHKTEYSSNRMSLAVLGNQSLDELQSLVVKSFKEVQNKKLKKPKYPSDPYGESKRKTICYHIPVNESRQLTINWVIPDHRELYYCKPESYLSHLIGHQGDGSLSSYLKTLGLAIELVAGESNSAPGFSFFSIDIQLTIEGLNQWERILYSVYQYLAMLGKEGPKEWIFNEGKVGESLRIIPKQRGIDIQQVLLDFHKTEYSSNRMSLAVLGNQSLDELQSLVIKSFKEVQNKKLEKPKYFSDPYGESKRKTICYHVPVNESRQLTINWVIPDQRELYYCKPESYLSHLIGHQGDGSLSSYLKTLGLAIELVAGESNSAPGFNFFSISIQLTIEGLSQWERILYSVYQYLAMLRKEGSKEWIFNEGKNINQMEFQFEEKGQVRYIVSNLAGRMRDYPLSECLSGPYEMRDFRPDLINELLNEYLIPSKMRVFLTSKEFLSIAREKEKWYGTQYKQEYLSEELIKQCETCEINRELYLPIPNQFIPTDFQLFSKKKNLARPQIPTKENEYYRLYYAEDSFYRFPKAYIYFEFRNPLVYVDPIHSNLTTLYVELINDSLAEFVYPAQLGGLDYELYDCNDSIQLSISGFNHKIKELLNIIIDHMINIKIEVEQFEIIKEKFKQSLQFFRRCVPSTMAKFGLTYLTAEYDWNNNELLSCLDDITMHDVESFITRVLKRFYIDSLMYGNLTKNQAIEYMTLVEQKFQEKSFYQPFFPSMWFNQRELILPDGCNYAYTMFNDAYKLNSIIIYLQCFQETLENNALLGLFSYLVKQPCFNQLRTKEQLGYIINSQLWRSCGVQGFSVTVQSARELGYINQRIELFIDSIRDYIMTMSDELFKKQREGYIVKKVEIPKNMHDQGNQFWNEIISHQFYFDRPPLETEIIKTLERDDLLRFYDHYISPRSIYRRKLSVHVNPSSFALQMQTNETNTVENKDELTDIIHEESSSIINEEDIAVTTETSHETIQSTEQPPIIDKLTETENILVKQEIDLPEFEWIDNVHIWKKKEKWYGTQYKQEYLSEELIKQCETCEINRELYLPIPNKFIPTDFQLFSKEKNLIRPQIPTKIKENEYYRLYYTEDSFYRFPKAFIYFEFRNPLVYVDPIHANLTTLYVELINDSLTEFVYQAQLGGLDYELYDCNDSIQLNISGFNHKIKELLNIIIDHMINIKIEVEQFEIIKEKVKQSLQFFRHCVPSAMANSGLTYLTAEYDWNNNELLSCLNDITIHDVESFITRILKRFYIDSLMYGNLTKNQAIEYMTLVEQKFQEKSFYQPLFPSMWFNQRGLILPNGCNYAYTMFNDAYKLNAIVIYLQCFQETLENNALLGLFSYLVKQPCFNQLRTKEQLGYIINSQVWRSYDVQGFSVTVQSARELDYINQRIELFIDSIRDYITTMSDELFKKQCEGYIVKKVEVPKNMHDQGNQFWNEIINHQFCFDRLPREAEIIKTLKRNDLLRFYDHYISPRSIYRRKLSVHVSPSSFALQMQTNETDTAENKDELTDIIHGESSSIINEEDVAVTTETRYETIQSTEQLPIIDKSTETEPIVAKQEIDLPEFEWIDNVHIWKSKLLCYPLAQSYEKLDVPVLYKL</sequence>
<dbReference type="GO" id="GO:0051603">
    <property type="term" value="P:proteolysis involved in protein catabolic process"/>
    <property type="evidence" value="ECO:0007669"/>
    <property type="project" value="TreeGrafter"/>
</dbReference>
<evidence type="ECO:0000259" key="9">
    <source>
        <dbReference type="Pfam" id="PF16187"/>
    </source>
</evidence>
<dbReference type="GO" id="GO:0005829">
    <property type="term" value="C:cytosol"/>
    <property type="evidence" value="ECO:0007669"/>
    <property type="project" value="TreeGrafter"/>
</dbReference>
<dbReference type="Pfam" id="PF05193">
    <property type="entry name" value="Peptidase_M16_C"/>
    <property type="match status" value="2"/>
</dbReference>
<feature type="domain" description="Peptidase M16 C-terminal" evidence="8">
    <location>
        <begin position="178"/>
        <end position="355"/>
    </location>
</feature>
<dbReference type="GO" id="GO:0046872">
    <property type="term" value="F:metal ion binding"/>
    <property type="evidence" value="ECO:0007669"/>
    <property type="project" value="UniProtKB-KW"/>
</dbReference>
<feature type="domain" description="Coenzyme PQQ synthesis protein F-like C-terminal lobe" evidence="10">
    <location>
        <begin position="946"/>
        <end position="1043"/>
    </location>
</feature>
<dbReference type="Proteomes" id="UP000663889">
    <property type="component" value="Unassembled WGS sequence"/>
</dbReference>
<dbReference type="InterPro" id="IPR050626">
    <property type="entry name" value="Peptidase_M16"/>
</dbReference>
<protein>
    <submittedName>
        <fullName evidence="11">Uncharacterized protein</fullName>
    </submittedName>
</protein>
<gene>
    <name evidence="11" type="ORF">SEV965_LOCUS4112</name>
</gene>
<dbReference type="GO" id="GO:0004222">
    <property type="term" value="F:metalloendopeptidase activity"/>
    <property type="evidence" value="ECO:0007669"/>
    <property type="project" value="TreeGrafter"/>
</dbReference>
<evidence type="ECO:0000256" key="2">
    <source>
        <dbReference type="ARBA" id="ARBA00022670"/>
    </source>
</evidence>
<evidence type="ECO:0000256" key="6">
    <source>
        <dbReference type="ARBA" id="ARBA00023049"/>
    </source>
</evidence>
<reference evidence="11" key="1">
    <citation type="submission" date="2021-02" db="EMBL/GenBank/DDBJ databases">
        <authorList>
            <person name="Nowell W R."/>
        </authorList>
    </citation>
    <scope>NUCLEOTIDE SEQUENCE</scope>
</reference>
<dbReference type="Gene3D" id="3.30.830.10">
    <property type="entry name" value="Metalloenzyme, LuxS/M16 peptidase-like"/>
    <property type="match status" value="7"/>
</dbReference>
<evidence type="ECO:0000313" key="12">
    <source>
        <dbReference type="Proteomes" id="UP000663889"/>
    </source>
</evidence>
<dbReference type="Pfam" id="PF16187">
    <property type="entry name" value="Peptidase_M16_M"/>
    <property type="match status" value="2"/>
</dbReference>
<evidence type="ECO:0000256" key="5">
    <source>
        <dbReference type="ARBA" id="ARBA00022833"/>
    </source>
</evidence>
<dbReference type="InterPro" id="IPR011249">
    <property type="entry name" value="Metalloenz_LuxS/M16"/>
</dbReference>
<keyword evidence="3" id="KW-0479">Metal-binding</keyword>
<dbReference type="Pfam" id="PF00675">
    <property type="entry name" value="Peptidase_M16"/>
    <property type="match status" value="1"/>
</dbReference>
<keyword evidence="4" id="KW-0378">Hydrolase</keyword>
<evidence type="ECO:0000313" key="11">
    <source>
        <dbReference type="EMBL" id="CAF0870876.1"/>
    </source>
</evidence>
<keyword evidence="2" id="KW-0645">Protease</keyword>
<evidence type="ECO:0000256" key="3">
    <source>
        <dbReference type="ARBA" id="ARBA00022723"/>
    </source>
</evidence>
<evidence type="ECO:0000259" key="7">
    <source>
        <dbReference type="Pfam" id="PF00675"/>
    </source>
</evidence>
<dbReference type="EMBL" id="CAJNOU010000113">
    <property type="protein sequence ID" value="CAF0870876.1"/>
    <property type="molecule type" value="Genomic_DNA"/>
</dbReference>
<evidence type="ECO:0000259" key="8">
    <source>
        <dbReference type="Pfam" id="PF05193"/>
    </source>
</evidence>
<feature type="domain" description="Coenzyme PQQ synthesis protein F-like C-terminal lobe" evidence="10">
    <location>
        <begin position="1506"/>
        <end position="1603"/>
    </location>
</feature>
<proteinExistence type="inferred from homology"/>
<dbReference type="InterPro" id="IPR032632">
    <property type="entry name" value="Peptidase_M16_M"/>
</dbReference>
<evidence type="ECO:0000256" key="4">
    <source>
        <dbReference type="ARBA" id="ARBA00022801"/>
    </source>
</evidence>
<evidence type="ECO:0000259" key="10">
    <source>
        <dbReference type="Pfam" id="PF22456"/>
    </source>
</evidence>
<dbReference type="GO" id="GO:0005739">
    <property type="term" value="C:mitochondrion"/>
    <property type="evidence" value="ECO:0007669"/>
    <property type="project" value="TreeGrafter"/>
</dbReference>
<feature type="domain" description="Peptidase M16 middle/third" evidence="9">
    <location>
        <begin position="1181"/>
        <end position="1397"/>
    </location>
</feature>
<organism evidence="11 12">
    <name type="scientific">Rotaria sordida</name>
    <dbReference type="NCBI Taxonomy" id="392033"/>
    <lineage>
        <taxon>Eukaryota</taxon>
        <taxon>Metazoa</taxon>
        <taxon>Spiralia</taxon>
        <taxon>Gnathifera</taxon>
        <taxon>Rotifera</taxon>
        <taxon>Eurotatoria</taxon>
        <taxon>Bdelloidea</taxon>
        <taxon>Philodinida</taxon>
        <taxon>Philodinidae</taxon>
        <taxon>Rotaria</taxon>
    </lineage>
</organism>
<dbReference type="InterPro" id="IPR054734">
    <property type="entry name" value="PqqF-like_C_4"/>
</dbReference>
<feature type="domain" description="Peptidase M16 middle/third" evidence="9">
    <location>
        <begin position="556"/>
        <end position="837"/>
    </location>
</feature>
<dbReference type="Pfam" id="PF22456">
    <property type="entry name" value="PqqF-like_C_4"/>
    <property type="match status" value="2"/>
</dbReference>
<keyword evidence="5" id="KW-0862">Zinc</keyword>
<feature type="domain" description="Peptidase M16 C-terminal" evidence="8">
    <location>
        <begin position="373"/>
        <end position="551"/>
    </location>
</feature>
<comment type="caution">
    <text evidence="11">The sequence shown here is derived from an EMBL/GenBank/DDBJ whole genome shotgun (WGS) entry which is preliminary data.</text>
</comment>
<accession>A0A813XFN0</accession>
<dbReference type="GO" id="GO:0043171">
    <property type="term" value="P:peptide catabolic process"/>
    <property type="evidence" value="ECO:0007669"/>
    <property type="project" value="TreeGrafter"/>
</dbReference>
<feature type="domain" description="Peptidase M16 N-terminal" evidence="7">
    <location>
        <begin position="60"/>
        <end position="152"/>
    </location>
</feature>
<evidence type="ECO:0000256" key="1">
    <source>
        <dbReference type="ARBA" id="ARBA00007261"/>
    </source>
</evidence>
<dbReference type="SUPFAM" id="SSF63411">
    <property type="entry name" value="LuxS/MPP-like metallohydrolase"/>
    <property type="match status" value="8"/>
</dbReference>
<comment type="similarity">
    <text evidence="1">Belongs to the peptidase M16 family.</text>
</comment>